<dbReference type="EMBL" id="LR743508">
    <property type="protein sequence ID" value="CAA2109191.1"/>
    <property type="molecule type" value="Genomic_DNA"/>
</dbReference>
<protein>
    <recommendedName>
        <fullName evidence="3">Rap1a immunity protein domain-containing protein</fullName>
    </recommendedName>
</protein>
<gene>
    <name evidence="2" type="ORF">VVAX_05462</name>
</gene>
<evidence type="ECO:0008006" key="3">
    <source>
        <dbReference type="Google" id="ProtNLM"/>
    </source>
</evidence>
<feature type="signal peptide" evidence="1">
    <location>
        <begin position="1"/>
        <end position="22"/>
    </location>
</feature>
<name>A0A679JJM0_VARPD</name>
<evidence type="ECO:0000256" key="1">
    <source>
        <dbReference type="SAM" id="SignalP"/>
    </source>
</evidence>
<organism evidence="2">
    <name type="scientific">Variovorax paradoxus</name>
    <dbReference type="NCBI Taxonomy" id="34073"/>
    <lineage>
        <taxon>Bacteria</taxon>
        <taxon>Pseudomonadati</taxon>
        <taxon>Pseudomonadota</taxon>
        <taxon>Betaproteobacteria</taxon>
        <taxon>Burkholderiales</taxon>
        <taxon>Comamonadaceae</taxon>
        <taxon>Variovorax</taxon>
    </lineage>
</organism>
<dbReference type="AlphaFoldDB" id="A0A679JJM0"/>
<dbReference type="RefSeq" id="WP_339093135.1">
    <property type="nucleotide sequence ID" value="NZ_LR743508.1"/>
</dbReference>
<feature type="chain" id="PRO_5025386292" description="Rap1a immunity protein domain-containing protein" evidence="1">
    <location>
        <begin position="23"/>
        <end position="126"/>
    </location>
</feature>
<sequence>MDFRWIFATAGVGLLSTSLSLAAPAAFSKDEQPLRKAVEDAAMCFHFAGEFSGDGSARDKEVAREQRKVCTKEGQRLVMKAYRKNPRDERLYPAVLMLDGLVSGPPLSDAEKARLCAAAKTELVCD</sequence>
<keyword evidence="1" id="KW-0732">Signal</keyword>
<proteinExistence type="predicted"/>
<accession>A0A679JJM0</accession>
<reference evidence="2" key="1">
    <citation type="submission" date="2019-12" db="EMBL/GenBank/DDBJ databases">
        <authorList>
            <person name="Cremers G."/>
        </authorList>
    </citation>
    <scope>NUCLEOTIDE SEQUENCE</scope>
    <source>
        <strain evidence="2">Vvax</strain>
    </source>
</reference>
<evidence type="ECO:0000313" key="2">
    <source>
        <dbReference type="EMBL" id="CAA2109191.1"/>
    </source>
</evidence>